<sequence length="116" mass="12482">MNPIRAATLDQMTEFALEGLLAGDGRRKILLVREMAERWPSESALAIAFAVASAAESIRDASADGDPGPAVPMGHRLAALVAADVHALQGMGLVPSQARDLLHFWRRVDPLFLRPT</sequence>
<accession>A0ABW0SAK7</accession>
<keyword evidence="2" id="KW-1185">Reference proteome</keyword>
<protein>
    <submittedName>
        <fullName evidence="1">Uncharacterized protein</fullName>
    </submittedName>
</protein>
<proteinExistence type="predicted"/>
<organism evidence="1 2">
    <name type="scientific">Rubellimicrobium aerolatum</name>
    <dbReference type="NCBI Taxonomy" id="490979"/>
    <lineage>
        <taxon>Bacteria</taxon>
        <taxon>Pseudomonadati</taxon>
        <taxon>Pseudomonadota</taxon>
        <taxon>Alphaproteobacteria</taxon>
        <taxon>Rhodobacterales</taxon>
        <taxon>Roseobacteraceae</taxon>
        <taxon>Rubellimicrobium</taxon>
    </lineage>
</organism>
<evidence type="ECO:0000313" key="1">
    <source>
        <dbReference type="EMBL" id="MFC5565881.1"/>
    </source>
</evidence>
<evidence type="ECO:0000313" key="2">
    <source>
        <dbReference type="Proteomes" id="UP001596056"/>
    </source>
</evidence>
<dbReference type="RefSeq" id="WP_209838687.1">
    <property type="nucleotide sequence ID" value="NZ_JAGGJP010000003.1"/>
</dbReference>
<gene>
    <name evidence="1" type="ORF">ACFPOC_05535</name>
</gene>
<reference evidence="2" key="1">
    <citation type="journal article" date="2019" name="Int. J. Syst. Evol. Microbiol.">
        <title>The Global Catalogue of Microorganisms (GCM) 10K type strain sequencing project: providing services to taxonomists for standard genome sequencing and annotation.</title>
        <authorList>
            <consortium name="The Broad Institute Genomics Platform"/>
            <consortium name="The Broad Institute Genome Sequencing Center for Infectious Disease"/>
            <person name="Wu L."/>
            <person name="Ma J."/>
        </authorList>
    </citation>
    <scope>NUCLEOTIDE SEQUENCE [LARGE SCALE GENOMIC DNA]</scope>
    <source>
        <strain evidence="2">KACC 11588</strain>
    </source>
</reference>
<dbReference type="Proteomes" id="UP001596056">
    <property type="component" value="Unassembled WGS sequence"/>
</dbReference>
<name>A0ABW0SAK7_9RHOB</name>
<comment type="caution">
    <text evidence="1">The sequence shown here is derived from an EMBL/GenBank/DDBJ whole genome shotgun (WGS) entry which is preliminary data.</text>
</comment>
<dbReference type="EMBL" id="JBHSNA010000003">
    <property type="protein sequence ID" value="MFC5565881.1"/>
    <property type="molecule type" value="Genomic_DNA"/>
</dbReference>